<name>A0A420ILS6_9PEZI</name>
<feature type="domain" description="RWD" evidence="6">
    <location>
        <begin position="495"/>
        <end position="605"/>
    </location>
</feature>
<proteinExistence type="inferred from homology"/>
<feature type="compositionally biased region" description="Polar residues" evidence="5">
    <location>
        <begin position="1017"/>
        <end position="1032"/>
    </location>
</feature>
<evidence type="ECO:0000259" key="6">
    <source>
        <dbReference type="PROSITE" id="PS50908"/>
    </source>
</evidence>
<dbReference type="Proteomes" id="UP000285326">
    <property type="component" value="Unassembled WGS sequence"/>
</dbReference>
<dbReference type="Gene3D" id="2.130.10.10">
    <property type="entry name" value="YVTN repeat-like/Quinoprotein amine dehydrogenase"/>
    <property type="match status" value="1"/>
</dbReference>
<dbReference type="PROSITE" id="PS50908">
    <property type="entry name" value="RWD"/>
    <property type="match status" value="1"/>
</dbReference>
<dbReference type="PROSITE" id="PS50294">
    <property type="entry name" value="WD_REPEATS_REGION"/>
    <property type="match status" value="2"/>
</dbReference>
<dbReference type="InterPro" id="IPR036322">
    <property type="entry name" value="WD40_repeat_dom_sf"/>
</dbReference>
<feature type="region of interest" description="Disordered" evidence="5">
    <location>
        <begin position="463"/>
        <end position="482"/>
    </location>
</feature>
<evidence type="ECO:0000313" key="8">
    <source>
        <dbReference type="Proteomes" id="UP000285326"/>
    </source>
</evidence>
<feature type="region of interest" description="Disordered" evidence="5">
    <location>
        <begin position="1205"/>
        <end position="1273"/>
    </location>
</feature>
<evidence type="ECO:0000256" key="5">
    <source>
        <dbReference type="SAM" id="MobiDB-lite"/>
    </source>
</evidence>
<dbReference type="SUPFAM" id="SSF50978">
    <property type="entry name" value="WD40 repeat-like"/>
    <property type="match status" value="1"/>
</dbReference>
<gene>
    <name evidence="7" type="ORF">GcM1_233017</name>
</gene>
<evidence type="ECO:0000256" key="1">
    <source>
        <dbReference type="ARBA" id="ARBA00022574"/>
    </source>
</evidence>
<dbReference type="InterPro" id="IPR001680">
    <property type="entry name" value="WD40_rpt"/>
</dbReference>
<dbReference type="GO" id="GO:0035591">
    <property type="term" value="F:signaling adaptor activity"/>
    <property type="evidence" value="ECO:0007669"/>
    <property type="project" value="TreeGrafter"/>
</dbReference>
<comment type="similarity">
    <text evidence="3">Belongs to the WD repeat WDR59 family.</text>
</comment>
<accession>A0A420ILS6</accession>
<reference evidence="7 8" key="1">
    <citation type="journal article" date="2018" name="BMC Genomics">
        <title>Comparative genome analyses reveal sequence features reflecting distinct modes of host-adaptation between dicot and monocot powdery mildew.</title>
        <authorList>
            <person name="Wu Y."/>
            <person name="Ma X."/>
            <person name="Pan Z."/>
            <person name="Kale S.D."/>
            <person name="Song Y."/>
            <person name="King H."/>
            <person name="Zhang Q."/>
            <person name="Presley C."/>
            <person name="Deng X."/>
            <person name="Wei C.I."/>
            <person name="Xiao S."/>
        </authorList>
    </citation>
    <scope>NUCLEOTIDE SEQUENCE [LARGE SCALE GENOMIC DNA]</scope>
    <source>
        <strain evidence="7">UMSG1</strain>
    </source>
</reference>
<organism evidence="7 8">
    <name type="scientific">Golovinomyces cichoracearum</name>
    <dbReference type="NCBI Taxonomy" id="62708"/>
    <lineage>
        <taxon>Eukaryota</taxon>
        <taxon>Fungi</taxon>
        <taxon>Dikarya</taxon>
        <taxon>Ascomycota</taxon>
        <taxon>Pezizomycotina</taxon>
        <taxon>Leotiomycetes</taxon>
        <taxon>Erysiphales</taxon>
        <taxon>Erysiphaceae</taxon>
        <taxon>Golovinomyces</taxon>
    </lineage>
</organism>
<sequence length="1383" mass="154639">MDISKRETVLKSVFDSSTFDIDFSLYIDRIVGSASISPSGRDIVLASTDGLDIIDLDSPFSPPRHLRNGSPWLVADVQWSPFAARDYWVVSTANQKVLVWNLNKQEDTNGCVEHTLTAHQRAITDINFSAHHPDILATCAVDGYVHLWDLRRPKKPVITFTDWFGGATQVKCNRQNSHIFASSHDRWLRIWDDRKSSMPLRSINAHASKIYGVDWNRTKGTSIVTCSLDKTIKFWDYSNQTDEEEHIIRTGFPVWRARHTPFGFGLLAMSHDAPGDLHLYEQRVAHGASKDGFDQAVKIFPRPGNGKVKEFLWRSRGGITESGIDNRDFQLISWGDDNILCLQKIQPQILEDVGYIKGKQIHNGLNITRRGATYKTFRVIENMATKGKTPTVIARAPKPMNCGFKMNSLGTGFKKKIVSTLPKSNVEIVYLPGPAMKTKSKVQREEKDQKQTDWVSGIKTIKQKSNLSQEQPPRRSSLLQSDFSGDRNWNQLESLHDEIIRTHYQLPMIVFDDVDMERRMIVASINVPWADDSSSVYIKLTILFPERYPQMESPAFSIEKTSLISTSTHARLSSDVQQIAGRFAARGQGCLETVFRYLLGELNYEAAMLLNEIRIVDEDFSHVDESSSDDESNFPVDASIDTLPSVNHNANVPLPRLCGAVFSTNGRLVCFFSSSKDKVKSLLATFAIKKNACSNEDPFFEKFGRLKNDQTLFGEKSRSFTMKFEGHSDTENSDDSDTSKSIDFELFLRHEKPLFFRNKDDCNNHSSRCGTTISDSQLANGDRIAIGSGNSAENWASKPKSILAIYSVEDILPSKTELAKEYIVFGECSKVCEHNSATAKKYGFQELADVWNYIDIILSSENLGTDDQDLDLKKTGNLANKESCSHDITHSTWSSGFLGRMRWGTHPLAGQLIQDLFSYFESQADVQMLAMMSCILGEPATEDPDKLKLFTTHFRSSSIKTPCTSDYPSVKVTTEKNSDTLPSGSKSLTQKHLQMSSKNYDAASSIAVGRENPPDSISYSFDRTVPHTSGSTGAVRRNRKSQSLSASPVRLGKRYRRVNSVGLASTFAASFYRFTSSSLSPPKPSINRKKFSPVEQILSSLAPSGITWGNTTILSGLKEHKKKDEDSSGILTLGNPSFCSGIMVIMKNEVLFNDSMRHIPLIDPRNAALYSHYRNTYAGLLYAWDSPLSFLETLKYNTLLSSKNSEQPVKTKINSSTTTLPKKLDSCHSHHSRYKGCNDANKKHGNNVSNSSKNKNKCDQEPNKDPANHSSKTPKGLDIISYCIKHESCLEPLIDNNVRVDGAGDQCKRRRKNKCQLRCTICLEPASTILCPCLFCGCISHIDCLNLYYTLGNTQCPGGCDCDCVIKTGIGMVENGKTIVLWI</sequence>
<feature type="repeat" description="WD" evidence="4">
    <location>
        <begin position="203"/>
        <end position="245"/>
    </location>
</feature>
<protein>
    <submittedName>
        <fullName evidence="7">Putative RWD, RING finger and WD repeat-containing protein C11E3.05</fullName>
    </submittedName>
</protein>
<comment type="caution">
    <text evidence="7">The sequence shown here is derived from an EMBL/GenBank/DDBJ whole genome shotgun (WGS) entry which is preliminary data.</text>
</comment>
<feature type="repeat" description="WD" evidence="4">
    <location>
        <begin position="116"/>
        <end position="151"/>
    </location>
</feature>
<dbReference type="GO" id="GO:0005774">
    <property type="term" value="C:vacuolar membrane"/>
    <property type="evidence" value="ECO:0007669"/>
    <property type="project" value="TreeGrafter"/>
</dbReference>
<evidence type="ECO:0000313" key="7">
    <source>
        <dbReference type="EMBL" id="RKF75477.1"/>
    </source>
</evidence>
<keyword evidence="2" id="KW-0677">Repeat</keyword>
<dbReference type="PANTHER" id="PTHR46170">
    <property type="entry name" value="GATOR COMPLEX PROTEIN WDR59"/>
    <property type="match status" value="1"/>
</dbReference>
<dbReference type="Pfam" id="PF00400">
    <property type="entry name" value="WD40"/>
    <property type="match status" value="2"/>
</dbReference>
<dbReference type="InterPro" id="IPR049567">
    <property type="entry name" value="WDR59-like"/>
</dbReference>
<evidence type="ECO:0000256" key="3">
    <source>
        <dbReference type="ARBA" id="ARBA00038452"/>
    </source>
</evidence>
<dbReference type="PROSITE" id="PS50082">
    <property type="entry name" value="WD_REPEATS_2"/>
    <property type="match status" value="2"/>
</dbReference>
<dbReference type="SMART" id="SM00320">
    <property type="entry name" value="WD40"/>
    <property type="match status" value="4"/>
</dbReference>
<dbReference type="InterPro" id="IPR019775">
    <property type="entry name" value="WD40_repeat_CS"/>
</dbReference>
<dbReference type="EMBL" id="MCBS01023376">
    <property type="protein sequence ID" value="RKF75477.1"/>
    <property type="molecule type" value="Genomic_DNA"/>
</dbReference>
<dbReference type="GO" id="GO:1904263">
    <property type="term" value="P:positive regulation of TORC1 signaling"/>
    <property type="evidence" value="ECO:0007669"/>
    <property type="project" value="TreeGrafter"/>
</dbReference>
<evidence type="ECO:0000256" key="2">
    <source>
        <dbReference type="ARBA" id="ARBA00022737"/>
    </source>
</evidence>
<evidence type="ECO:0000256" key="4">
    <source>
        <dbReference type="PROSITE-ProRule" id="PRU00221"/>
    </source>
</evidence>
<dbReference type="PANTHER" id="PTHR46170:SF1">
    <property type="entry name" value="GATOR COMPLEX PROTEIN WDR59"/>
    <property type="match status" value="1"/>
</dbReference>
<dbReference type="PROSITE" id="PS00678">
    <property type="entry name" value="WD_REPEATS_1"/>
    <property type="match status" value="1"/>
</dbReference>
<dbReference type="InterPro" id="IPR006575">
    <property type="entry name" value="RWD_dom"/>
</dbReference>
<dbReference type="InterPro" id="IPR015943">
    <property type="entry name" value="WD40/YVTN_repeat-like_dom_sf"/>
</dbReference>
<keyword evidence="1 4" id="KW-0853">WD repeat</keyword>
<dbReference type="GO" id="GO:0034198">
    <property type="term" value="P:cellular response to amino acid starvation"/>
    <property type="evidence" value="ECO:0007669"/>
    <property type="project" value="TreeGrafter"/>
</dbReference>
<dbReference type="GO" id="GO:0035859">
    <property type="term" value="C:Seh1-associated complex"/>
    <property type="evidence" value="ECO:0007669"/>
    <property type="project" value="TreeGrafter"/>
</dbReference>
<feature type="compositionally biased region" description="Polar residues" evidence="5">
    <location>
        <begin position="1205"/>
        <end position="1220"/>
    </location>
</feature>
<feature type="region of interest" description="Disordered" evidence="5">
    <location>
        <begin position="1017"/>
        <end position="1048"/>
    </location>
</feature>
<feature type="compositionally biased region" description="Basic and acidic residues" evidence="5">
    <location>
        <begin position="1256"/>
        <end position="1267"/>
    </location>
</feature>